<dbReference type="SUPFAM" id="SSF118310">
    <property type="entry name" value="AN1-like Zinc finger"/>
    <property type="match status" value="1"/>
</dbReference>
<feature type="region of interest" description="Disordered" evidence="4">
    <location>
        <begin position="50"/>
        <end position="105"/>
    </location>
</feature>
<organism evidence="7 8">
    <name type="scientific">Salinirubrum litoreum</name>
    <dbReference type="NCBI Taxonomy" id="1126234"/>
    <lineage>
        <taxon>Archaea</taxon>
        <taxon>Methanobacteriati</taxon>
        <taxon>Methanobacteriota</taxon>
        <taxon>Stenosarchaea group</taxon>
        <taxon>Halobacteria</taxon>
        <taxon>Halobacteriales</taxon>
        <taxon>Haloferacaceae</taxon>
        <taxon>Salinirubrum</taxon>
    </lineage>
</organism>
<dbReference type="SMART" id="SM00154">
    <property type="entry name" value="ZnF_AN1"/>
    <property type="match status" value="1"/>
</dbReference>
<keyword evidence="3" id="KW-0862">Zinc</keyword>
<keyword evidence="5" id="KW-0472">Membrane</keyword>
<evidence type="ECO:0000256" key="1">
    <source>
        <dbReference type="ARBA" id="ARBA00022723"/>
    </source>
</evidence>
<dbReference type="InterPro" id="IPR000058">
    <property type="entry name" value="Znf_AN1"/>
</dbReference>
<evidence type="ECO:0000256" key="4">
    <source>
        <dbReference type="SAM" id="MobiDB-lite"/>
    </source>
</evidence>
<keyword evidence="1" id="KW-0479">Metal-binding</keyword>
<dbReference type="Proteomes" id="UP001596201">
    <property type="component" value="Unassembled WGS sequence"/>
</dbReference>
<reference evidence="7 8" key="1">
    <citation type="journal article" date="2019" name="Int. J. Syst. Evol. Microbiol.">
        <title>The Global Catalogue of Microorganisms (GCM) 10K type strain sequencing project: providing services to taxonomists for standard genome sequencing and annotation.</title>
        <authorList>
            <consortium name="The Broad Institute Genomics Platform"/>
            <consortium name="The Broad Institute Genome Sequencing Center for Infectious Disease"/>
            <person name="Wu L."/>
            <person name="Ma J."/>
        </authorList>
    </citation>
    <scope>NUCLEOTIDE SEQUENCE [LARGE SCALE GENOMIC DNA]</scope>
    <source>
        <strain evidence="7 8">CGMCC 1.12237</strain>
    </source>
</reference>
<evidence type="ECO:0000313" key="7">
    <source>
        <dbReference type="EMBL" id="MFC5368067.1"/>
    </source>
</evidence>
<feature type="transmembrane region" description="Helical" evidence="5">
    <location>
        <begin position="160"/>
        <end position="186"/>
    </location>
</feature>
<dbReference type="Pfam" id="PF01428">
    <property type="entry name" value="zf-AN1"/>
    <property type="match status" value="1"/>
</dbReference>
<evidence type="ECO:0000313" key="8">
    <source>
        <dbReference type="Proteomes" id="UP001596201"/>
    </source>
</evidence>
<dbReference type="InterPro" id="IPR035896">
    <property type="entry name" value="AN1-like_Znf"/>
</dbReference>
<protein>
    <submittedName>
        <fullName evidence="7">AN1-type zinc finger domain-containing protein</fullName>
    </submittedName>
</protein>
<accession>A0ABD5REC4</accession>
<proteinExistence type="predicted"/>
<keyword evidence="5" id="KW-0812">Transmembrane</keyword>
<sequence>MPECDQCDETDISQSCTYCEGTFCAEHRLPENHDCLELKNRQVSAEIGAGASEGAVLGEIETGDEQDEMDLSRPKPEVTTSPDTNLDGSLGESEEPAEIDRDQPDKPGLFQRLKVIAEVQSNRGSAVARTLLRVLGIVMVLIGAYNLLLFGFLARESGVLGFYYAVLPPFFGDIVFMAIGASITWFL</sequence>
<name>A0ABD5REC4_9EURY</name>
<feature type="transmembrane region" description="Helical" evidence="5">
    <location>
        <begin position="131"/>
        <end position="154"/>
    </location>
</feature>
<keyword evidence="5" id="KW-1133">Transmembrane helix</keyword>
<feature type="compositionally biased region" description="Polar residues" evidence="4">
    <location>
        <begin position="78"/>
        <end position="87"/>
    </location>
</feature>
<comment type="caution">
    <text evidence="7">The sequence shown here is derived from an EMBL/GenBank/DDBJ whole genome shotgun (WGS) entry which is preliminary data.</text>
</comment>
<evidence type="ECO:0000256" key="2">
    <source>
        <dbReference type="ARBA" id="ARBA00022771"/>
    </source>
</evidence>
<feature type="domain" description="AN1-type" evidence="6">
    <location>
        <begin position="4"/>
        <end position="40"/>
    </location>
</feature>
<dbReference type="EMBL" id="JBHSKX010000002">
    <property type="protein sequence ID" value="MFC5368067.1"/>
    <property type="molecule type" value="Genomic_DNA"/>
</dbReference>
<dbReference type="GO" id="GO:0008270">
    <property type="term" value="F:zinc ion binding"/>
    <property type="evidence" value="ECO:0007669"/>
    <property type="project" value="UniProtKB-KW"/>
</dbReference>
<evidence type="ECO:0000256" key="5">
    <source>
        <dbReference type="SAM" id="Phobius"/>
    </source>
</evidence>
<evidence type="ECO:0000256" key="3">
    <source>
        <dbReference type="ARBA" id="ARBA00022833"/>
    </source>
</evidence>
<dbReference type="AlphaFoldDB" id="A0ABD5REC4"/>
<dbReference type="RefSeq" id="WP_227230304.1">
    <property type="nucleotide sequence ID" value="NZ_JAJCVJ010000002.1"/>
</dbReference>
<dbReference type="Gene3D" id="4.10.1110.10">
    <property type="entry name" value="AN1-like Zinc finger"/>
    <property type="match status" value="1"/>
</dbReference>
<gene>
    <name evidence="7" type="ORF">ACFPJ5_14120</name>
</gene>
<evidence type="ECO:0000259" key="6">
    <source>
        <dbReference type="SMART" id="SM00154"/>
    </source>
</evidence>
<keyword evidence="8" id="KW-1185">Reference proteome</keyword>
<keyword evidence="2" id="KW-0863">Zinc-finger</keyword>